<name>A0A498HIB6_MALDO</name>
<reference evidence="1 2" key="1">
    <citation type="submission" date="2018-10" db="EMBL/GenBank/DDBJ databases">
        <title>A high-quality apple genome assembly.</title>
        <authorList>
            <person name="Hu J."/>
        </authorList>
    </citation>
    <scope>NUCLEOTIDE SEQUENCE [LARGE SCALE GENOMIC DNA]</scope>
    <source>
        <strain evidence="2">cv. HFTH1</strain>
        <tissue evidence="1">Young leaf</tissue>
    </source>
</reference>
<organism evidence="1 2">
    <name type="scientific">Malus domestica</name>
    <name type="common">Apple</name>
    <name type="synonym">Pyrus malus</name>
    <dbReference type="NCBI Taxonomy" id="3750"/>
    <lineage>
        <taxon>Eukaryota</taxon>
        <taxon>Viridiplantae</taxon>
        <taxon>Streptophyta</taxon>
        <taxon>Embryophyta</taxon>
        <taxon>Tracheophyta</taxon>
        <taxon>Spermatophyta</taxon>
        <taxon>Magnoliopsida</taxon>
        <taxon>eudicotyledons</taxon>
        <taxon>Gunneridae</taxon>
        <taxon>Pentapetalae</taxon>
        <taxon>rosids</taxon>
        <taxon>fabids</taxon>
        <taxon>Rosales</taxon>
        <taxon>Rosaceae</taxon>
        <taxon>Amygdaloideae</taxon>
        <taxon>Maleae</taxon>
        <taxon>Malus</taxon>
    </lineage>
</organism>
<sequence>MASSASEYRLVLSKIATNEKHGENSPYYDRWKAYNQNPFHPNRILSGSFCPSHCCCFLGIFIRCFQCFFGYFEIVGAITIEGDNLDSSSPSKVSLKSAVRYMKS</sequence>
<evidence type="ECO:0000313" key="1">
    <source>
        <dbReference type="EMBL" id="RXH68861.1"/>
    </source>
</evidence>
<dbReference type="AlphaFoldDB" id="A0A498HIB6"/>
<dbReference type="InterPro" id="IPR015422">
    <property type="entry name" value="PyrdxlP-dep_Trfase_small"/>
</dbReference>
<dbReference type="Gene3D" id="3.90.1150.10">
    <property type="entry name" value="Aspartate Aminotransferase, domain 1"/>
    <property type="match status" value="1"/>
</dbReference>
<dbReference type="STRING" id="3750.A0A498HIB6"/>
<dbReference type="EMBL" id="RDQH01000343">
    <property type="protein sequence ID" value="RXH68861.1"/>
    <property type="molecule type" value="Genomic_DNA"/>
</dbReference>
<dbReference type="Proteomes" id="UP000290289">
    <property type="component" value="Chromosome 17"/>
</dbReference>
<evidence type="ECO:0000313" key="2">
    <source>
        <dbReference type="Proteomes" id="UP000290289"/>
    </source>
</evidence>
<gene>
    <name evidence="1" type="ORF">DVH24_031194</name>
</gene>
<proteinExistence type="predicted"/>
<comment type="caution">
    <text evidence="1">The sequence shown here is derived from an EMBL/GenBank/DDBJ whole genome shotgun (WGS) entry which is preliminary data.</text>
</comment>
<keyword evidence="2" id="KW-1185">Reference proteome</keyword>
<accession>A0A498HIB6</accession>
<protein>
    <submittedName>
        <fullName evidence="1">Uncharacterized protein</fullName>
    </submittedName>
</protein>